<evidence type="ECO:0008006" key="5">
    <source>
        <dbReference type="Google" id="ProtNLM"/>
    </source>
</evidence>
<evidence type="ECO:0000256" key="1">
    <source>
        <dbReference type="SAM" id="MobiDB-lite"/>
    </source>
</evidence>
<feature type="region of interest" description="Disordered" evidence="1">
    <location>
        <begin position="21"/>
        <end position="63"/>
    </location>
</feature>
<feature type="chain" id="PRO_5046128616" description="Lipoprotein" evidence="2">
    <location>
        <begin position="20"/>
        <end position="153"/>
    </location>
</feature>
<accession>A0ABX0XKS4</accession>
<evidence type="ECO:0000256" key="2">
    <source>
        <dbReference type="SAM" id="SignalP"/>
    </source>
</evidence>
<feature type="signal peptide" evidence="2">
    <location>
        <begin position="1"/>
        <end position="19"/>
    </location>
</feature>
<keyword evidence="2" id="KW-0732">Signal</keyword>
<evidence type="ECO:0000313" key="3">
    <source>
        <dbReference type="EMBL" id="NJC33758.1"/>
    </source>
</evidence>
<name>A0ABX0XKS4_9SPHN</name>
<dbReference type="RefSeq" id="WP_167953705.1">
    <property type="nucleotide sequence ID" value="NZ_JAATJE010000001.1"/>
</dbReference>
<dbReference type="Proteomes" id="UP000734218">
    <property type="component" value="Unassembled WGS sequence"/>
</dbReference>
<reference evidence="3 4" key="1">
    <citation type="submission" date="2020-03" db="EMBL/GenBank/DDBJ databases">
        <title>Genomic Encyclopedia of Type Strains, Phase IV (KMG-IV): sequencing the most valuable type-strain genomes for metagenomic binning, comparative biology and taxonomic classification.</title>
        <authorList>
            <person name="Goeker M."/>
        </authorList>
    </citation>
    <scope>NUCLEOTIDE SEQUENCE [LARGE SCALE GENOMIC DNA]</scope>
    <source>
        <strain evidence="3 4">DSM 27651</strain>
    </source>
</reference>
<proteinExistence type="predicted"/>
<evidence type="ECO:0000313" key="4">
    <source>
        <dbReference type="Proteomes" id="UP000734218"/>
    </source>
</evidence>
<protein>
    <recommendedName>
        <fullName evidence="5">Lipoprotein</fullName>
    </recommendedName>
</protein>
<gene>
    <name evidence="3" type="ORF">GGR88_001232</name>
</gene>
<sequence length="153" mass="16218">MIKPIATAMLLLLAACSGSSDPNATADADTLPPANALPPPDIEEVPPSETELVGGSGERARPTDDWVGRWVGVEGLVLNVAARPDGDYDLAMTWSLDDSGTFVGRPDGDSIVFERGGETRRLRAGTGADTGLKWLADKRDCLYVEPGEGYCRD</sequence>
<keyword evidence="4" id="KW-1185">Reference proteome</keyword>
<organism evidence="3 4">
    <name type="scientific">Sphingomonas jejuensis</name>
    <dbReference type="NCBI Taxonomy" id="904715"/>
    <lineage>
        <taxon>Bacteria</taxon>
        <taxon>Pseudomonadati</taxon>
        <taxon>Pseudomonadota</taxon>
        <taxon>Alphaproteobacteria</taxon>
        <taxon>Sphingomonadales</taxon>
        <taxon>Sphingomonadaceae</taxon>
        <taxon>Sphingomonas</taxon>
    </lineage>
</organism>
<dbReference type="EMBL" id="JAATJE010000001">
    <property type="protein sequence ID" value="NJC33758.1"/>
    <property type="molecule type" value="Genomic_DNA"/>
</dbReference>
<dbReference type="PROSITE" id="PS51257">
    <property type="entry name" value="PROKAR_LIPOPROTEIN"/>
    <property type="match status" value="1"/>
</dbReference>
<comment type="caution">
    <text evidence="3">The sequence shown here is derived from an EMBL/GenBank/DDBJ whole genome shotgun (WGS) entry which is preliminary data.</text>
</comment>